<dbReference type="AlphaFoldDB" id="A0A132MNM6"/>
<keyword evidence="4" id="KW-1185">Reference proteome</keyword>
<feature type="region of interest" description="Disordered" evidence="1">
    <location>
        <begin position="184"/>
        <end position="298"/>
    </location>
</feature>
<feature type="compositionally biased region" description="Basic and acidic residues" evidence="1">
    <location>
        <begin position="277"/>
        <end position="298"/>
    </location>
</feature>
<organism evidence="3 4">
    <name type="scientific">Carbonactinospora thermoautotrophica</name>
    <dbReference type="NCBI Taxonomy" id="1469144"/>
    <lineage>
        <taxon>Bacteria</taxon>
        <taxon>Bacillati</taxon>
        <taxon>Actinomycetota</taxon>
        <taxon>Actinomycetes</taxon>
        <taxon>Kitasatosporales</taxon>
        <taxon>Carbonactinosporaceae</taxon>
        <taxon>Carbonactinospora</taxon>
    </lineage>
</organism>
<sequence>MSGSGLIYAVIVAAWAAYLVPMWLRRGDTVEDVEDGGEAEARAGHPGPGSQDETPGEDRAGGVPGTKLTKPVADEAEETDRAAVPETTAEPPCRRAAAARREPGRPPAAARRRERTRAAPPRRRRSRVITRRRRIVLALFLTVVTGGCVVAYAGLTWSWLPITALVLLIAYLIRLRAVVRRRMRAQKRRPHTTRPAPGGPGAPAVPRARRLDPSDDEWNADLPASRTGDAWDPVRMPLPTYVTKPPAPRRRPSRADPAGDPAAETPPPAQPAPPAQPRREERVYDQYADEPDRRAVNE</sequence>
<dbReference type="STRING" id="1469144.LI90_642"/>
<keyword evidence="2" id="KW-1133">Transmembrane helix</keyword>
<dbReference type="EMBL" id="LAXD01000001">
    <property type="protein sequence ID" value="KWW99011.1"/>
    <property type="molecule type" value="Genomic_DNA"/>
</dbReference>
<protein>
    <submittedName>
        <fullName evidence="3">Putative membrane protein</fullName>
    </submittedName>
</protein>
<gene>
    <name evidence="3" type="ORF">LI90_642</name>
</gene>
<comment type="caution">
    <text evidence="3">The sequence shown here is derived from an EMBL/GenBank/DDBJ whole genome shotgun (WGS) entry which is preliminary data.</text>
</comment>
<feature type="region of interest" description="Disordered" evidence="1">
    <location>
        <begin position="34"/>
        <end position="126"/>
    </location>
</feature>
<dbReference type="PATRIC" id="fig|1469144.10.peg.744"/>
<keyword evidence="2" id="KW-0812">Transmembrane</keyword>
<evidence type="ECO:0000256" key="1">
    <source>
        <dbReference type="SAM" id="MobiDB-lite"/>
    </source>
</evidence>
<name>A0A132MNM6_9ACTN</name>
<evidence type="ECO:0000313" key="4">
    <source>
        <dbReference type="Proteomes" id="UP000070188"/>
    </source>
</evidence>
<feature type="compositionally biased region" description="Basic residues" evidence="1">
    <location>
        <begin position="110"/>
        <end position="126"/>
    </location>
</feature>
<dbReference type="RefSeq" id="WP_141658672.1">
    <property type="nucleotide sequence ID" value="NZ_LAXD01000001.1"/>
</dbReference>
<feature type="transmembrane region" description="Helical" evidence="2">
    <location>
        <begin position="135"/>
        <end position="153"/>
    </location>
</feature>
<keyword evidence="2" id="KW-0472">Membrane</keyword>
<dbReference type="Proteomes" id="UP000070188">
    <property type="component" value="Unassembled WGS sequence"/>
</dbReference>
<proteinExistence type="predicted"/>
<evidence type="ECO:0000313" key="3">
    <source>
        <dbReference type="EMBL" id="KWW99011.1"/>
    </source>
</evidence>
<feature type="transmembrane region" description="Helical" evidence="2">
    <location>
        <begin position="159"/>
        <end position="179"/>
    </location>
</feature>
<reference evidence="4" key="1">
    <citation type="submission" date="2015-04" db="EMBL/GenBank/DDBJ databases">
        <title>Physiological reanalysis, assessment of diazotrophy, and genome sequences of multiple isolates of Streptomyces thermoautotrophicus.</title>
        <authorList>
            <person name="MacKellar D.C."/>
            <person name="Lieber L."/>
            <person name="Norman J."/>
            <person name="Bolger A."/>
            <person name="Tobin C."/>
            <person name="Murray J.W."/>
            <person name="Chang R."/>
            <person name="Ford T."/>
            <person name="Nguyen P.Q."/>
            <person name="Woodward J."/>
            <person name="Permingeat H."/>
            <person name="Joshi N.S."/>
            <person name="Silver P.A."/>
            <person name="Usadel B."/>
            <person name="Rutherford A.W."/>
            <person name="Friesen M."/>
            <person name="Prell J."/>
        </authorList>
    </citation>
    <scope>NUCLEOTIDE SEQUENCE [LARGE SCALE GENOMIC DNA]</scope>
    <source>
        <strain evidence="4">H1</strain>
    </source>
</reference>
<feature type="compositionally biased region" description="Pro residues" evidence="1">
    <location>
        <begin position="264"/>
        <end position="276"/>
    </location>
</feature>
<evidence type="ECO:0000256" key="2">
    <source>
        <dbReference type="SAM" id="Phobius"/>
    </source>
</evidence>
<accession>A0A132MNM6</accession>
<feature type="transmembrane region" description="Helical" evidence="2">
    <location>
        <begin position="6"/>
        <end position="24"/>
    </location>
</feature>